<evidence type="ECO:0000259" key="10">
    <source>
        <dbReference type="Pfam" id="PF04880"/>
    </source>
</evidence>
<dbReference type="Gene3D" id="6.10.250.1080">
    <property type="match status" value="1"/>
</dbReference>
<feature type="coiled-coil region" evidence="8">
    <location>
        <begin position="39"/>
        <end position="182"/>
    </location>
</feature>
<dbReference type="HOGENOM" id="CLU_057872_0_0_1"/>
<dbReference type="GO" id="GO:0007100">
    <property type="term" value="P:mitotic centrosome separation"/>
    <property type="evidence" value="ECO:0000318"/>
    <property type="project" value="GO_Central"/>
</dbReference>
<evidence type="ECO:0000256" key="9">
    <source>
        <dbReference type="SAM" id="MobiDB-lite"/>
    </source>
</evidence>
<dbReference type="GO" id="GO:0007059">
    <property type="term" value="P:chromosome segregation"/>
    <property type="evidence" value="ECO:0000318"/>
    <property type="project" value="GO_Central"/>
</dbReference>
<dbReference type="GO" id="GO:0005871">
    <property type="term" value="C:kinesin complex"/>
    <property type="evidence" value="ECO:0000318"/>
    <property type="project" value="GO_Central"/>
</dbReference>
<accession>F7B4T0</accession>
<dbReference type="InterPro" id="IPR033494">
    <property type="entry name" value="NUDE"/>
</dbReference>
<dbReference type="InParanoid" id="F7B4T0"/>
<dbReference type="EMBL" id="EAAA01001765">
    <property type="status" value="NOT_ANNOTATED_CDS"/>
    <property type="molecule type" value="Genomic_DNA"/>
</dbReference>
<organism evidence="11 12">
    <name type="scientific">Ciona intestinalis</name>
    <name type="common">Transparent sea squirt</name>
    <name type="synonym">Ascidia intestinalis</name>
    <dbReference type="NCBI Taxonomy" id="7719"/>
    <lineage>
        <taxon>Eukaryota</taxon>
        <taxon>Metazoa</taxon>
        <taxon>Chordata</taxon>
        <taxon>Tunicata</taxon>
        <taxon>Ascidiacea</taxon>
        <taxon>Phlebobranchia</taxon>
        <taxon>Cionidae</taxon>
        <taxon>Ciona</taxon>
    </lineage>
</organism>
<protein>
    <recommendedName>
        <fullName evidence="10">NUDE domain-containing protein</fullName>
    </recommendedName>
</protein>
<feature type="compositionally biased region" description="Low complexity" evidence="9">
    <location>
        <begin position="210"/>
        <end position="226"/>
    </location>
</feature>
<dbReference type="GO" id="GO:0000776">
    <property type="term" value="C:kinetochore"/>
    <property type="evidence" value="ECO:0000318"/>
    <property type="project" value="GO_Central"/>
</dbReference>
<evidence type="ECO:0000256" key="8">
    <source>
        <dbReference type="SAM" id="Coils"/>
    </source>
</evidence>
<comment type="subcellular location">
    <subcellularLocation>
        <location evidence="2">Cytoplasm</location>
        <location evidence="2">Cytoskeleton</location>
        <location evidence="2">Microtubule organizing center</location>
        <location evidence="2">Centrosome</location>
    </subcellularLocation>
    <subcellularLocation>
        <location evidence="1">Cytoplasm</location>
        <location evidence="1">Cytoskeleton</location>
        <location evidence="1">Spindle</location>
    </subcellularLocation>
</comment>
<reference evidence="11" key="3">
    <citation type="submission" date="2025-08" db="UniProtKB">
        <authorList>
            <consortium name="Ensembl"/>
        </authorList>
    </citation>
    <scope>IDENTIFICATION</scope>
</reference>
<evidence type="ECO:0000313" key="11">
    <source>
        <dbReference type="Ensembl" id="ENSCINP00000008992.3"/>
    </source>
</evidence>
<dbReference type="GO" id="GO:0051642">
    <property type="term" value="P:centrosome localization"/>
    <property type="evidence" value="ECO:0000318"/>
    <property type="project" value="GO_Central"/>
</dbReference>
<dbReference type="PANTHER" id="PTHR10921:SF1">
    <property type="entry name" value="NUCLEAR DISTRIBUTION PROTEIN NUDE HOMOLOG"/>
    <property type="match status" value="1"/>
</dbReference>
<dbReference type="FunCoup" id="F7B4T0">
    <property type="interactions" value="90"/>
</dbReference>
<sequence>MAELQSEPPAFANAEEKAAYWEGEAKRFEEMTLEVQLELQEFRECSEEIEKELEAQLEQHEKQTKDLRQQNTTLTFEYESLKERYEKQQTERFRQVSDLQTEISKLTVTNGELTKDVRELEQRNDDLERTNRVIIVSLDDFEQRLNQALERNAFLESELDEKDSLSVTVQRLRDEARDLHHELSVRQRKVSESGKHDERSPLPSPQDKVPTPTTGVPTTPLATITTSHAPPSPTNPDPHKIHQKHVLHNGVDKTPLPPSARISALNIVGDLLRKFGALESKLASCRNFVHEQPPWQSKRVNQIAPKSSETPHEGSTTDSSKNSSVKIRV</sequence>
<dbReference type="GO" id="GO:0016477">
    <property type="term" value="P:cell migration"/>
    <property type="evidence" value="ECO:0000318"/>
    <property type="project" value="GO_Central"/>
</dbReference>
<evidence type="ECO:0000256" key="7">
    <source>
        <dbReference type="ARBA" id="ARBA00023212"/>
    </source>
</evidence>
<keyword evidence="7" id="KW-0206">Cytoskeleton</keyword>
<keyword evidence="6 8" id="KW-0175">Coiled coil</keyword>
<dbReference type="GO" id="GO:0005874">
    <property type="term" value="C:microtubule"/>
    <property type="evidence" value="ECO:0007669"/>
    <property type="project" value="UniProtKB-KW"/>
</dbReference>
<dbReference type="GO" id="GO:0000132">
    <property type="term" value="P:establishment of mitotic spindle orientation"/>
    <property type="evidence" value="ECO:0000318"/>
    <property type="project" value="GO_Central"/>
</dbReference>
<feature type="region of interest" description="Disordered" evidence="9">
    <location>
        <begin position="183"/>
        <end position="242"/>
    </location>
</feature>
<reference evidence="11" key="4">
    <citation type="submission" date="2025-09" db="UniProtKB">
        <authorList>
            <consortium name="Ensembl"/>
        </authorList>
    </citation>
    <scope>IDENTIFICATION</scope>
</reference>
<evidence type="ECO:0000313" key="12">
    <source>
        <dbReference type="Proteomes" id="UP000008144"/>
    </source>
</evidence>
<evidence type="ECO:0000256" key="6">
    <source>
        <dbReference type="ARBA" id="ARBA00023054"/>
    </source>
</evidence>
<dbReference type="AlphaFoldDB" id="F7B4T0"/>
<dbReference type="GO" id="GO:0008017">
    <property type="term" value="F:microtubule binding"/>
    <property type="evidence" value="ECO:0000318"/>
    <property type="project" value="GO_Central"/>
</dbReference>
<proteinExistence type="inferred from homology"/>
<dbReference type="Proteomes" id="UP000008144">
    <property type="component" value="Chromosome 3"/>
</dbReference>
<dbReference type="GO" id="GO:0005819">
    <property type="term" value="C:spindle"/>
    <property type="evidence" value="ECO:0007669"/>
    <property type="project" value="UniProtKB-SubCell"/>
</dbReference>
<evidence type="ECO:0000256" key="3">
    <source>
        <dbReference type="ARBA" id="ARBA00007429"/>
    </source>
</evidence>
<dbReference type="Pfam" id="PF04880">
    <property type="entry name" value="NUDE_C"/>
    <property type="match status" value="1"/>
</dbReference>
<feature type="compositionally biased region" description="Basic and acidic residues" evidence="9">
    <location>
        <begin position="183"/>
        <end position="200"/>
    </location>
</feature>
<keyword evidence="12" id="KW-1185">Reference proteome</keyword>
<name>F7B4T0_CIOIN</name>
<evidence type="ECO:0000256" key="5">
    <source>
        <dbReference type="ARBA" id="ARBA00022701"/>
    </source>
</evidence>
<feature type="compositionally biased region" description="Polar residues" evidence="9">
    <location>
        <begin position="294"/>
        <end position="329"/>
    </location>
</feature>
<dbReference type="PANTHER" id="PTHR10921">
    <property type="entry name" value="NUCLEAR DISTRIBUTION PROTEIN NUDE HOMOLOG 1"/>
    <property type="match status" value="1"/>
</dbReference>
<feature type="domain" description="NUDE" evidence="10">
    <location>
        <begin position="137"/>
        <end position="304"/>
    </location>
</feature>
<dbReference type="GO" id="GO:0047496">
    <property type="term" value="P:vesicle transport along microtubule"/>
    <property type="evidence" value="ECO:0000318"/>
    <property type="project" value="GO_Central"/>
</dbReference>
<keyword evidence="4" id="KW-0963">Cytoplasm</keyword>
<dbReference type="GeneTree" id="ENSGT00390000000111"/>
<dbReference type="GO" id="GO:0005813">
    <property type="term" value="C:centrosome"/>
    <property type="evidence" value="ECO:0000318"/>
    <property type="project" value="GO_Central"/>
</dbReference>
<evidence type="ECO:0000256" key="4">
    <source>
        <dbReference type="ARBA" id="ARBA00022490"/>
    </source>
</evidence>
<reference evidence="12" key="1">
    <citation type="journal article" date="2002" name="Science">
        <title>The draft genome of Ciona intestinalis: insights into chordate and vertebrate origins.</title>
        <authorList>
            <person name="Dehal P."/>
            <person name="Satou Y."/>
            <person name="Campbell R.K."/>
            <person name="Chapman J."/>
            <person name="Degnan B."/>
            <person name="De Tomaso A."/>
            <person name="Davidson B."/>
            <person name="Di Gregorio A."/>
            <person name="Gelpke M."/>
            <person name="Goodstein D.M."/>
            <person name="Harafuji N."/>
            <person name="Hastings K.E."/>
            <person name="Ho I."/>
            <person name="Hotta K."/>
            <person name="Huang W."/>
            <person name="Kawashima T."/>
            <person name="Lemaire P."/>
            <person name="Martinez D."/>
            <person name="Meinertzhagen I.A."/>
            <person name="Necula S."/>
            <person name="Nonaka M."/>
            <person name="Putnam N."/>
            <person name="Rash S."/>
            <person name="Saiga H."/>
            <person name="Satake M."/>
            <person name="Terry A."/>
            <person name="Yamada L."/>
            <person name="Wang H.G."/>
            <person name="Awazu S."/>
            <person name="Azumi K."/>
            <person name="Boore J."/>
            <person name="Branno M."/>
            <person name="Chin-Bow S."/>
            <person name="DeSantis R."/>
            <person name="Doyle S."/>
            <person name="Francino P."/>
            <person name="Keys D.N."/>
            <person name="Haga S."/>
            <person name="Hayashi H."/>
            <person name="Hino K."/>
            <person name="Imai K.S."/>
            <person name="Inaba K."/>
            <person name="Kano S."/>
            <person name="Kobayashi K."/>
            <person name="Kobayashi M."/>
            <person name="Lee B.I."/>
            <person name="Makabe K.W."/>
            <person name="Manohar C."/>
            <person name="Matassi G."/>
            <person name="Medina M."/>
            <person name="Mochizuki Y."/>
            <person name="Mount S."/>
            <person name="Morishita T."/>
            <person name="Miura S."/>
            <person name="Nakayama A."/>
            <person name="Nishizaka S."/>
            <person name="Nomoto H."/>
            <person name="Ohta F."/>
            <person name="Oishi K."/>
            <person name="Rigoutsos I."/>
            <person name="Sano M."/>
            <person name="Sasaki A."/>
            <person name="Sasakura Y."/>
            <person name="Shoguchi E."/>
            <person name="Shin-i T."/>
            <person name="Spagnuolo A."/>
            <person name="Stainier D."/>
            <person name="Suzuki M.M."/>
            <person name="Tassy O."/>
            <person name="Takatori N."/>
            <person name="Tokuoka M."/>
            <person name="Yagi K."/>
            <person name="Yoshizaki F."/>
            <person name="Wada S."/>
            <person name="Zhang C."/>
            <person name="Hyatt P.D."/>
            <person name="Larimer F."/>
            <person name="Detter C."/>
            <person name="Doggett N."/>
            <person name="Glavina T."/>
            <person name="Hawkins T."/>
            <person name="Richardson P."/>
            <person name="Lucas S."/>
            <person name="Kohara Y."/>
            <person name="Levine M."/>
            <person name="Satoh N."/>
            <person name="Rokhsar D.S."/>
        </authorList>
    </citation>
    <scope>NUCLEOTIDE SEQUENCE [LARGE SCALE GENOMIC DNA]</scope>
</reference>
<dbReference type="OMA" id="MEENSIN"/>
<dbReference type="Ensembl" id="ENSCINT00000008992.3">
    <property type="protein sequence ID" value="ENSCINP00000008992.3"/>
    <property type="gene ID" value="ENSCING00000004352.3"/>
</dbReference>
<dbReference type="GO" id="GO:0007020">
    <property type="term" value="P:microtubule nucleation"/>
    <property type="evidence" value="ECO:0000318"/>
    <property type="project" value="GO_Central"/>
</dbReference>
<dbReference type="STRING" id="7719.ENSCINP00000008992"/>
<keyword evidence="5" id="KW-0493">Microtubule</keyword>
<evidence type="ECO:0000256" key="2">
    <source>
        <dbReference type="ARBA" id="ARBA00004300"/>
    </source>
</evidence>
<comment type="similarity">
    <text evidence="3">Belongs to the nudE family.</text>
</comment>
<reference evidence="11" key="2">
    <citation type="journal article" date="2008" name="Genome Biol.">
        <title>Improved genome assembly and evidence-based global gene model set for the chordate Ciona intestinalis: new insight into intron and operon populations.</title>
        <authorList>
            <person name="Satou Y."/>
            <person name="Mineta K."/>
            <person name="Ogasawara M."/>
            <person name="Sasakura Y."/>
            <person name="Shoguchi E."/>
            <person name="Ueno K."/>
            <person name="Yamada L."/>
            <person name="Matsumoto J."/>
            <person name="Wasserscheid J."/>
            <person name="Dewar K."/>
            <person name="Wiley G.B."/>
            <person name="Macmil S.L."/>
            <person name="Roe B.A."/>
            <person name="Zeller R.W."/>
            <person name="Hastings K.E."/>
            <person name="Lemaire P."/>
            <person name="Lindquist E."/>
            <person name="Endo T."/>
            <person name="Hotta K."/>
            <person name="Inaba K."/>
        </authorList>
    </citation>
    <scope>NUCLEOTIDE SEQUENCE [LARGE SCALE GENOMIC DNA]</scope>
    <source>
        <strain evidence="11">wild type</strain>
    </source>
</reference>
<feature type="region of interest" description="Disordered" evidence="9">
    <location>
        <begin position="289"/>
        <end position="329"/>
    </location>
</feature>
<dbReference type="InterPro" id="IPR006964">
    <property type="entry name" value="NUDE_dom"/>
</dbReference>
<evidence type="ECO:0000256" key="1">
    <source>
        <dbReference type="ARBA" id="ARBA00004186"/>
    </source>
</evidence>